<dbReference type="Gene3D" id="1.20.5.500">
    <property type="entry name" value="Single helix bin"/>
    <property type="match status" value="1"/>
</dbReference>
<evidence type="ECO:0000313" key="8">
    <source>
        <dbReference type="Proteomes" id="UP000000559"/>
    </source>
</evidence>
<dbReference type="SUPFAM" id="SSF64602">
    <property type="entry name" value="F1 ATPase inhibitor, IF1, C-terminal domain"/>
    <property type="match status" value="1"/>
</dbReference>
<dbReference type="EMBL" id="CP017623">
    <property type="protein sequence ID" value="AOW26110.1"/>
    <property type="molecule type" value="Genomic_DNA"/>
</dbReference>
<evidence type="ECO:0000256" key="1">
    <source>
        <dbReference type="ARBA" id="ARBA00004173"/>
    </source>
</evidence>
<dbReference type="GO" id="GO:0042030">
    <property type="term" value="F:ATPase inhibitor activity"/>
    <property type="evidence" value="ECO:0007669"/>
    <property type="project" value="InterPro"/>
</dbReference>
<keyword evidence="5" id="KW-0175">Coiled coil</keyword>
<evidence type="ECO:0000256" key="4">
    <source>
        <dbReference type="RuleBase" id="RU368087"/>
    </source>
</evidence>
<dbReference type="GeneID" id="30514985"/>
<accession>A0A1D8PD97</accession>
<evidence type="ECO:0000256" key="3">
    <source>
        <dbReference type="ARBA" id="ARBA00023128"/>
    </source>
</evidence>
<sequence>MLSQITRSSVRGIRLFSTSRIALTEGAIPQSKDAFSEKERAQENVYIKKHEAAQLKKLKEKLQQQEETINKLEKELDDHKNSK</sequence>
<dbReference type="VEuPathDB" id="FungiDB:C1_04360C_A"/>
<dbReference type="InterPro" id="IPR007648">
    <property type="entry name" value="ATPase_inhibitor_mt"/>
</dbReference>
<reference evidence="7 8" key="2">
    <citation type="journal article" date="2007" name="Genome Biol.">
        <title>Assembly of the Candida albicans genome into sixteen supercontigs aligned on the eight chromosomes.</title>
        <authorList>
            <person name="van het Hoog M."/>
            <person name="Rast T.J."/>
            <person name="Martchenko M."/>
            <person name="Grindle S."/>
            <person name="Dignard D."/>
            <person name="Hogues H."/>
            <person name="Cuomo C."/>
            <person name="Berriman M."/>
            <person name="Scherer S."/>
            <person name="Magee B.B."/>
            <person name="Whiteway M."/>
            <person name="Chibana H."/>
            <person name="Nantel A."/>
            <person name="Magee P.T."/>
        </authorList>
    </citation>
    <scope>GENOME REANNOTATION</scope>
    <source>
        <strain evidence="8">SC5314 / ATCC MYA-2876</strain>
    </source>
</reference>
<comment type="function">
    <text evidence="4">Inhibits the enzyme activity of ATPase.</text>
</comment>
<feature type="coiled-coil region" evidence="5">
    <location>
        <begin position="48"/>
        <end position="82"/>
    </location>
</feature>
<name>A0A1D8PD97_CANAL</name>
<dbReference type="KEGG" id="cal:CAALFM_C104360CA"/>
<dbReference type="OrthoDB" id="5532350at2759"/>
<gene>
    <name evidence="7" type="ordered locus">CAALFM_C104360CA</name>
    <name evidence="6" type="ordered locus">orf19.5201.1</name>
</gene>
<evidence type="ECO:0000256" key="5">
    <source>
        <dbReference type="SAM" id="Coils"/>
    </source>
</evidence>
<reference evidence="7 8" key="3">
    <citation type="journal article" date="2013" name="Genome Biol.">
        <title>Assembly of a phased diploid Candida albicans genome facilitates allele-specific measurements and provides a simple model for repeat and indel structure.</title>
        <authorList>
            <person name="Muzzey D."/>
            <person name="Schwartz K."/>
            <person name="Weissman J.S."/>
            <person name="Sherlock G."/>
        </authorList>
    </citation>
    <scope>NUCLEOTIDE SEQUENCE [LARGE SCALE GENOMIC DNA]</scope>
    <source>
        <strain evidence="8">SC5314 / ATCC MYA-2876</strain>
    </source>
</reference>
<dbReference type="Proteomes" id="UP000000559">
    <property type="component" value="Chromosome 1"/>
</dbReference>
<evidence type="ECO:0000256" key="2">
    <source>
        <dbReference type="ARBA" id="ARBA00010901"/>
    </source>
</evidence>
<dbReference type="RefSeq" id="XP_019330639.1">
    <property type="nucleotide sequence ID" value="XM_019475094.1"/>
</dbReference>
<comment type="subcellular location">
    <subcellularLocation>
        <location evidence="1">Mitochondrion</location>
    </subcellularLocation>
</comment>
<dbReference type="Pfam" id="PF04568">
    <property type="entry name" value="IATP"/>
    <property type="match status" value="1"/>
</dbReference>
<dbReference type="AlphaFoldDB" id="A0A1D8PD97"/>
<evidence type="ECO:0000313" key="6">
    <source>
        <dbReference type="CGD" id="CAL0000190017"/>
    </source>
</evidence>
<reference evidence="7 8" key="1">
    <citation type="journal article" date="2004" name="Proc. Natl. Acad. Sci. U.S.A.">
        <title>The diploid genome sequence of Candida albicans.</title>
        <authorList>
            <person name="Jones T."/>
            <person name="Federspiel N.A."/>
            <person name="Chibana H."/>
            <person name="Dungan J."/>
            <person name="Kalman S."/>
            <person name="Magee B.B."/>
            <person name="Newport G."/>
            <person name="Thorstenson Y.R."/>
            <person name="Agabian N."/>
            <person name="Magee P.T."/>
            <person name="Davis R.W."/>
            <person name="Scherer S."/>
        </authorList>
    </citation>
    <scope>NUCLEOTIDE SEQUENCE [LARGE SCALE GENOMIC DNA]</scope>
    <source>
        <strain evidence="8">SC5314 / ATCC MYA-2876</strain>
    </source>
</reference>
<keyword evidence="8" id="KW-1185">Reference proteome</keyword>
<evidence type="ECO:0000313" key="7">
    <source>
        <dbReference type="EMBL" id="AOW26110.1"/>
    </source>
</evidence>
<organism evidence="7 8">
    <name type="scientific">Candida albicans (strain SC5314 / ATCC MYA-2876)</name>
    <name type="common">Yeast</name>
    <dbReference type="NCBI Taxonomy" id="237561"/>
    <lineage>
        <taxon>Eukaryota</taxon>
        <taxon>Fungi</taxon>
        <taxon>Dikarya</taxon>
        <taxon>Ascomycota</taxon>
        <taxon>Saccharomycotina</taxon>
        <taxon>Pichiomycetes</taxon>
        <taxon>Debaryomycetaceae</taxon>
        <taxon>Candida/Lodderomyces clade</taxon>
        <taxon>Candida</taxon>
    </lineage>
</organism>
<dbReference type="GO" id="GO:0005739">
    <property type="term" value="C:mitochondrion"/>
    <property type="evidence" value="ECO:0007669"/>
    <property type="project" value="UniProtKB-SubCell"/>
</dbReference>
<proteinExistence type="inferred from homology"/>
<dbReference type="OMA" id="QENVYIK"/>
<protein>
    <recommendedName>
        <fullName evidence="4">ATPase inhibitor, mitochondrial</fullName>
    </recommendedName>
</protein>
<dbReference type="SMR" id="A0A1D8PD97"/>
<dbReference type="InParanoid" id="A0A1D8PD97"/>
<dbReference type="STRING" id="237561.A0A1D8PD97"/>
<keyword evidence="3" id="KW-0496">Mitochondrion</keyword>
<dbReference type="CGD" id="CAL0000190017">
    <property type="gene designation" value="orf19.5201.1"/>
</dbReference>
<comment type="similarity">
    <text evidence="2 4">Belongs to the ATPase inhibitor family.</text>
</comment>